<evidence type="ECO:0000256" key="8">
    <source>
        <dbReference type="RuleBase" id="RU363032"/>
    </source>
</evidence>
<evidence type="ECO:0000313" key="10">
    <source>
        <dbReference type="EMBL" id="WDR01760.1"/>
    </source>
</evidence>
<dbReference type="Proteomes" id="UP001220530">
    <property type="component" value="Chromosome"/>
</dbReference>
<accession>A0ABY7YKD3</accession>
<dbReference type="EMBL" id="CP118246">
    <property type="protein sequence ID" value="WDR01760.1"/>
    <property type="molecule type" value="Genomic_DNA"/>
</dbReference>
<comment type="similarity">
    <text evidence="8">Belongs to the binding-protein-dependent transport system permease family.</text>
</comment>
<feature type="transmembrane region" description="Helical" evidence="8">
    <location>
        <begin position="466"/>
        <end position="497"/>
    </location>
</feature>
<feature type="transmembrane region" description="Helical" evidence="8">
    <location>
        <begin position="410"/>
        <end position="427"/>
    </location>
</feature>
<keyword evidence="6 8" id="KW-1133">Transmembrane helix</keyword>
<dbReference type="RefSeq" id="WP_282218170.1">
    <property type="nucleotide sequence ID" value="NZ_CP118246.1"/>
</dbReference>
<keyword evidence="5 8" id="KW-0812">Transmembrane</keyword>
<keyword evidence="11" id="KW-1185">Reference proteome</keyword>
<keyword evidence="2 8" id="KW-0813">Transport</keyword>
<feature type="transmembrane region" description="Helical" evidence="8">
    <location>
        <begin position="248"/>
        <end position="271"/>
    </location>
</feature>
<keyword evidence="7 8" id="KW-0472">Membrane</keyword>
<gene>
    <name evidence="10" type="ORF">PSQ19_13565</name>
</gene>
<keyword evidence="3" id="KW-1003">Cell membrane</keyword>
<reference evidence="10 11" key="1">
    <citation type="submission" date="2023-02" db="EMBL/GenBank/DDBJ databases">
        <title>Devosia algicola sp. nov., isolated from the phycosphere of marine algae.</title>
        <authorList>
            <person name="Kim J.M."/>
            <person name="Lee J.K."/>
            <person name="Choi B.J."/>
            <person name="Bayburt H."/>
            <person name="Jeon C.O."/>
        </authorList>
    </citation>
    <scope>NUCLEOTIDE SEQUENCE [LARGE SCALE GENOMIC DNA]</scope>
    <source>
        <strain evidence="10 11">G20-9</strain>
    </source>
</reference>
<feature type="domain" description="ABC transmembrane type-1" evidence="9">
    <location>
        <begin position="348"/>
        <end position="538"/>
    </location>
</feature>
<dbReference type="SUPFAM" id="SSF161098">
    <property type="entry name" value="MetI-like"/>
    <property type="match status" value="2"/>
</dbReference>
<evidence type="ECO:0000313" key="11">
    <source>
        <dbReference type="Proteomes" id="UP001220530"/>
    </source>
</evidence>
<evidence type="ECO:0000256" key="6">
    <source>
        <dbReference type="ARBA" id="ARBA00022989"/>
    </source>
</evidence>
<feature type="transmembrane region" description="Helical" evidence="8">
    <location>
        <begin position="517"/>
        <end position="539"/>
    </location>
</feature>
<evidence type="ECO:0000256" key="4">
    <source>
        <dbReference type="ARBA" id="ARBA00022519"/>
    </source>
</evidence>
<dbReference type="PANTHER" id="PTHR43357">
    <property type="entry name" value="INNER MEMBRANE ABC TRANSPORTER PERMEASE PROTEIN YDCV"/>
    <property type="match status" value="1"/>
</dbReference>
<evidence type="ECO:0000256" key="2">
    <source>
        <dbReference type="ARBA" id="ARBA00022448"/>
    </source>
</evidence>
<evidence type="ECO:0000256" key="1">
    <source>
        <dbReference type="ARBA" id="ARBA00004429"/>
    </source>
</evidence>
<feature type="transmembrane region" description="Helical" evidence="8">
    <location>
        <begin position="58"/>
        <end position="86"/>
    </location>
</feature>
<dbReference type="PANTHER" id="PTHR43357:SF3">
    <property type="entry name" value="FE(3+)-TRANSPORT SYSTEM PERMEASE PROTEIN FBPB 2"/>
    <property type="match status" value="1"/>
</dbReference>
<name>A0ABY7YKD3_9HYPH</name>
<dbReference type="Gene3D" id="1.10.3720.10">
    <property type="entry name" value="MetI-like"/>
    <property type="match status" value="2"/>
</dbReference>
<evidence type="ECO:0000256" key="3">
    <source>
        <dbReference type="ARBA" id="ARBA00022475"/>
    </source>
</evidence>
<dbReference type="PROSITE" id="PS50928">
    <property type="entry name" value="ABC_TM1"/>
    <property type="match status" value="2"/>
</dbReference>
<feature type="transmembrane region" description="Helical" evidence="8">
    <location>
        <begin position="352"/>
        <end position="374"/>
    </location>
</feature>
<sequence length="550" mass="59630">MKASGGRYDGWTSVALALTGGYLLLVIWPLIMVLINSFAGGGEFSLAGFEKFFSSRLYYGTLINSVLVTVCVTVLALVVAFPLAYFMTMFRIQGNRTVQMLILASMMSPPFIGAYSWILLLGNNGMITKLIESVIGVKPPSIYGFAGIVLVLTLQLVPLIFTYLMGAWRTIDVALLEAAESMGITGWRRAVQVISPLLWPTVLAGSLLVFVRAFADFGTPMLIGQGFRTVPVLIYSSFVGEVSVDKSFAAAVSVIVIAVTLGVFLVQKYLVSRQNFSMTALRPIEPSRLPGWRGVAVHLYIYGFLTLALAPLIVVVVSSFRNTLYGQFVDGYSFENYLDSHRDILRYVGNTFGIGITALVILVIVAVLVAYLTVRRKGMLSGTLDTMTMVPYVVPGLVIGIALVTAFSQAPLILTGTFTIMVIALTIRRLPYSVRSTTALMYQLNPSIEEAAISLGASKFRTLVRIIVPALAPGILSGAILSWVTIITELSTTLFLYNTSTQTLSLGIYAEVIRGQLGTAAALSTMLLALTMLSLILLMRLPGGQRELRV</sequence>
<feature type="transmembrane region" description="Helical" evidence="8">
    <location>
        <begin position="292"/>
        <end position="317"/>
    </location>
</feature>
<feature type="transmembrane region" description="Helical" evidence="8">
    <location>
        <begin position="98"/>
        <end position="122"/>
    </location>
</feature>
<proteinExistence type="inferred from homology"/>
<organism evidence="10 11">
    <name type="scientific">Devosia algicola</name>
    <dbReference type="NCBI Taxonomy" id="3026418"/>
    <lineage>
        <taxon>Bacteria</taxon>
        <taxon>Pseudomonadati</taxon>
        <taxon>Pseudomonadota</taxon>
        <taxon>Alphaproteobacteria</taxon>
        <taxon>Hyphomicrobiales</taxon>
        <taxon>Devosiaceae</taxon>
        <taxon>Devosia</taxon>
    </lineage>
</organism>
<feature type="transmembrane region" description="Helical" evidence="8">
    <location>
        <begin position="142"/>
        <end position="164"/>
    </location>
</feature>
<evidence type="ECO:0000256" key="7">
    <source>
        <dbReference type="ARBA" id="ARBA00023136"/>
    </source>
</evidence>
<feature type="domain" description="ABC transmembrane type-1" evidence="9">
    <location>
        <begin position="62"/>
        <end position="267"/>
    </location>
</feature>
<feature type="transmembrane region" description="Helical" evidence="8">
    <location>
        <begin position="386"/>
        <end position="404"/>
    </location>
</feature>
<feature type="transmembrane region" description="Helical" evidence="8">
    <location>
        <begin position="12"/>
        <end position="38"/>
    </location>
</feature>
<dbReference type="InterPro" id="IPR000515">
    <property type="entry name" value="MetI-like"/>
</dbReference>
<protein>
    <submittedName>
        <fullName evidence="10">Iron ABC transporter permease</fullName>
    </submittedName>
</protein>
<evidence type="ECO:0000259" key="9">
    <source>
        <dbReference type="PROSITE" id="PS50928"/>
    </source>
</evidence>
<dbReference type="Pfam" id="PF00528">
    <property type="entry name" value="BPD_transp_1"/>
    <property type="match status" value="2"/>
</dbReference>
<comment type="subcellular location">
    <subcellularLocation>
        <location evidence="1">Cell inner membrane</location>
        <topology evidence="1">Multi-pass membrane protein</topology>
    </subcellularLocation>
    <subcellularLocation>
        <location evidence="8">Cell membrane</location>
        <topology evidence="8">Multi-pass membrane protein</topology>
    </subcellularLocation>
</comment>
<keyword evidence="4" id="KW-0997">Cell inner membrane</keyword>
<dbReference type="CDD" id="cd06261">
    <property type="entry name" value="TM_PBP2"/>
    <property type="match status" value="2"/>
</dbReference>
<evidence type="ECO:0000256" key="5">
    <source>
        <dbReference type="ARBA" id="ARBA00022692"/>
    </source>
</evidence>
<dbReference type="InterPro" id="IPR035906">
    <property type="entry name" value="MetI-like_sf"/>
</dbReference>
<feature type="transmembrane region" description="Helical" evidence="8">
    <location>
        <begin position="197"/>
        <end position="215"/>
    </location>
</feature>